<name>A0A4P2R3Z4_SORCE</name>
<dbReference type="EMBL" id="CP012672">
    <property type="protein sequence ID" value="AUX37466.1"/>
    <property type="molecule type" value="Genomic_DNA"/>
</dbReference>
<evidence type="ECO:0008006" key="3">
    <source>
        <dbReference type="Google" id="ProtNLM"/>
    </source>
</evidence>
<accession>A0A4P2R3Z4</accession>
<dbReference type="RefSeq" id="WP_129580093.1">
    <property type="nucleotide sequence ID" value="NZ_CP012672.1"/>
</dbReference>
<evidence type="ECO:0000313" key="2">
    <source>
        <dbReference type="Proteomes" id="UP000295497"/>
    </source>
</evidence>
<gene>
    <name evidence="1" type="ORF">SOCE836_096910</name>
</gene>
<dbReference type="Pfam" id="PF05954">
    <property type="entry name" value="Phage_GPD"/>
    <property type="match status" value="1"/>
</dbReference>
<reference evidence="1 2" key="1">
    <citation type="submission" date="2015-09" db="EMBL/GenBank/DDBJ databases">
        <title>Sorangium comparison.</title>
        <authorList>
            <person name="Zaburannyi N."/>
            <person name="Bunk B."/>
            <person name="Overmann J."/>
            <person name="Mueller R."/>
        </authorList>
    </citation>
    <scope>NUCLEOTIDE SEQUENCE [LARGE SCALE GENOMIC DNA]</scope>
    <source>
        <strain evidence="1 2">So ce836</strain>
    </source>
</reference>
<protein>
    <recommendedName>
        <fullName evidence="3">Phage protein D</fullName>
    </recommendedName>
</protein>
<proteinExistence type="predicted"/>
<dbReference type="SUPFAM" id="SSF69279">
    <property type="entry name" value="Phage tail proteins"/>
    <property type="match status" value="1"/>
</dbReference>
<evidence type="ECO:0000313" key="1">
    <source>
        <dbReference type="EMBL" id="AUX37466.1"/>
    </source>
</evidence>
<sequence length="365" mass="40262">MAETSLSTLSQYRARPTVRLDDNTRDNARVSALINAFRVTEQEAGLTSMELRLVNQATPQAGGDEELALEDERDIKLGTKIKLYSGDENRPREIFRGVISCIEAEFPQSGPPELLVLAEDPLQKGRLSRRTQVHDHLRLSDLANQLASQMSLTPRVTGFTEDIGTHVQLNESDLAFLRRLLARYDGDLQVVGSELHVSPRKDVQRGTVELAWNSQLFHARFCADLADQVTEVTTSGWDPKQGVRVAGSSQGVNLGPGGGRLGSQILSDVFGARSEHVSSPAVLTDLEARALADAAFDQRARRFVRVSGTAEGNPLIRVGTLVRLTGMSRRFNNTYYVVHACHRFQKTTGQYETDFQAESAYLGNP</sequence>
<organism evidence="1 2">
    <name type="scientific">Sorangium cellulosum</name>
    <name type="common">Polyangium cellulosum</name>
    <dbReference type="NCBI Taxonomy" id="56"/>
    <lineage>
        <taxon>Bacteria</taxon>
        <taxon>Pseudomonadati</taxon>
        <taxon>Myxococcota</taxon>
        <taxon>Polyangia</taxon>
        <taxon>Polyangiales</taxon>
        <taxon>Polyangiaceae</taxon>
        <taxon>Sorangium</taxon>
    </lineage>
</organism>
<dbReference type="AlphaFoldDB" id="A0A4P2R3Z4"/>
<dbReference type="Proteomes" id="UP000295497">
    <property type="component" value="Chromosome"/>
</dbReference>